<organism evidence="1 2">
    <name type="scientific">Fusarium oxysporum (strain Fo5176)</name>
    <name type="common">Fusarium vascular wilt</name>
    <dbReference type="NCBI Taxonomy" id="660025"/>
    <lineage>
        <taxon>Eukaryota</taxon>
        <taxon>Fungi</taxon>
        <taxon>Dikarya</taxon>
        <taxon>Ascomycota</taxon>
        <taxon>Pezizomycotina</taxon>
        <taxon>Sordariomycetes</taxon>
        <taxon>Hypocreomycetidae</taxon>
        <taxon>Hypocreales</taxon>
        <taxon>Nectriaceae</taxon>
        <taxon>Fusarium</taxon>
        <taxon>Fusarium oxysporum species complex</taxon>
    </lineage>
</organism>
<dbReference type="Proteomes" id="UP000002489">
    <property type="component" value="Unassembled WGS sequence"/>
</dbReference>
<proteinExistence type="predicted"/>
<dbReference type="EnsemblFungi" id="FOXG_17259T0">
    <property type="protein sequence ID" value="FOXG_17259P0"/>
    <property type="gene ID" value="FOXG_17259"/>
</dbReference>
<name>A0A0C4DIM6_FUSOF</name>
<accession>A0A0C4DIM6</accession>
<evidence type="ECO:0000313" key="1">
    <source>
        <dbReference type="EnsemblFungi" id="FOXG_17259P0"/>
    </source>
</evidence>
<sequence>MNIEDIWAEVFRKDSRVQRYRDVPCRISTAKLNPRVVPGQRPRLIIVESLKSLGPGKDTASRELGGWRNEVRPVLVFSGYSVCSPKASRNSALRRARLSIGEVNLESTLTLSLHDFAPDLECEGVPNIPISSSFADICGFLVDAEEVQKARESKDGRGVKSTRKS</sequence>
<protein>
    <submittedName>
        <fullName evidence="1">Uncharacterized protein</fullName>
    </submittedName>
</protein>
<evidence type="ECO:0000313" key="2">
    <source>
        <dbReference type="Proteomes" id="UP000002489"/>
    </source>
</evidence>
<reference evidence="2" key="1">
    <citation type="journal article" date="2012" name="Mol. Plant Microbe Interact.">
        <title>A highly conserved effector in Fusarium oxysporum is required for full virulence on Arabidopsis.</title>
        <authorList>
            <person name="Thatcher L.F."/>
            <person name="Gardiner D.M."/>
            <person name="Kazan K."/>
            <person name="Manners J."/>
        </authorList>
    </citation>
    <scope>NUCLEOTIDE SEQUENCE [LARGE SCALE GENOMIC DNA]</scope>
    <source>
        <strain evidence="2">Fo5176</strain>
    </source>
</reference>
<dbReference type="AlphaFoldDB" id="A0A0C4DIM6"/>
<reference evidence="1" key="2">
    <citation type="submission" date="2025-08" db="UniProtKB">
        <authorList>
            <consortium name="EnsemblFungi"/>
        </authorList>
    </citation>
    <scope>IDENTIFICATION</scope>
    <source>
        <strain evidence="1">4287 / CBS 123668 / FGSC 9935 / NRRL 34936</strain>
    </source>
</reference>